<dbReference type="PIRSF" id="PIRSF015582">
    <property type="entry name" value="Cit_lyase_B"/>
    <property type="match status" value="1"/>
</dbReference>
<protein>
    <submittedName>
        <fullName evidence="8">Citrate lyase subunit beta / citryl-CoA lyase</fullName>
    </submittedName>
</protein>
<dbReference type="AlphaFoldDB" id="A0A1M5CD04"/>
<evidence type="ECO:0000256" key="2">
    <source>
        <dbReference type="ARBA" id="ARBA00005568"/>
    </source>
</evidence>
<evidence type="ECO:0000313" key="8">
    <source>
        <dbReference type="EMBL" id="SHF52599.1"/>
    </source>
</evidence>
<dbReference type="STRING" id="1122133.SAMN02745157_2306"/>
<evidence type="ECO:0000313" key="9">
    <source>
        <dbReference type="Proteomes" id="UP000184485"/>
    </source>
</evidence>
<sequence length="294" mass="30675">MPSSRPRRSVLYVPGANPRALEKALGLGADAVILDLEDAVAPTEKAAARERIAALLAVPRRPDAPEVVVRLNPLAGGLGIADLAVILPAQPDGLLLPKIATAADIGAFRRAAAETAPGVTVPIWAMIETARAVADPLSIALATDGDYPLTALVLGLNDLAAETGARQVRGRAPMLPWMMGVLAAGRAGGLDVIDGVFNDLSDVAAFEAECLQALDCGFDGKSLIHPRQIEAANRAFMPNEAALAEARRIAGLFDEPRHVGLGVLAVEGRIVERLHAEAAKRLIARFEVIASRGG</sequence>
<organism evidence="8 9">
    <name type="scientific">Kaistia soli DSM 19436</name>
    <dbReference type="NCBI Taxonomy" id="1122133"/>
    <lineage>
        <taxon>Bacteria</taxon>
        <taxon>Pseudomonadati</taxon>
        <taxon>Pseudomonadota</taxon>
        <taxon>Alphaproteobacteria</taxon>
        <taxon>Hyphomicrobiales</taxon>
        <taxon>Kaistiaceae</taxon>
        <taxon>Kaistia</taxon>
    </lineage>
</organism>
<evidence type="ECO:0000256" key="6">
    <source>
        <dbReference type="PIRSR" id="PIRSR015582-2"/>
    </source>
</evidence>
<keyword evidence="9" id="KW-1185">Reference proteome</keyword>
<feature type="binding site" evidence="5">
    <location>
        <position position="128"/>
    </location>
    <ligand>
        <name>substrate</name>
    </ligand>
</feature>
<proteinExistence type="inferred from homology"/>
<dbReference type="GO" id="GO:0006107">
    <property type="term" value="P:oxaloacetate metabolic process"/>
    <property type="evidence" value="ECO:0007669"/>
    <property type="project" value="TreeGrafter"/>
</dbReference>
<dbReference type="Pfam" id="PF03328">
    <property type="entry name" value="HpcH_HpaI"/>
    <property type="match status" value="1"/>
</dbReference>
<keyword evidence="3 6" id="KW-0479">Metal-binding</keyword>
<evidence type="ECO:0000256" key="5">
    <source>
        <dbReference type="PIRSR" id="PIRSR015582-1"/>
    </source>
</evidence>
<accession>A0A1M5CD04</accession>
<evidence type="ECO:0000256" key="4">
    <source>
        <dbReference type="ARBA" id="ARBA00022842"/>
    </source>
</evidence>
<dbReference type="RefSeq" id="WP_139251435.1">
    <property type="nucleotide sequence ID" value="NZ_FQUP01000002.1"/>
</dbReference>
<dbReference type="InterPro" id="IPR015813">
    <property type="entry name" value="Pyrv/PenolPyrv_kinase-like_dom"/>
</dbReference>
<keyword evidence="4 6" id="KW-0460">Magnesium</keyword>
<dbReference type="InterPro" id="IPR011206">
    <property type="entry name" value="Citrate_lyase_beta/mcl1/mcl2"/>
</dbReference>
<name>A0A1M5CD04_9HYPH</name>
<feature type="domain" description="HpcH/HpaI aldolase/citrate lyase" evidence="7">
    <location>
        <begin position="8"/>
        <end position="226"/>
    </location>
</feature>
<dbReference type="InterPro" id="IPR005000">
    <property type="entry name" value="Aldolase/citrate-lyase_domain"/>
</dbReference>
<dbReference type="PANTHER" id="PTHR32308">
    <property type="entry name" value="LYASE BETA SUBUNIT, PUTATIVE (AFU_ORTHOLOGUE AFUA_4G13030)-RELATED"/>
    <property type="match status" value="1"/>
</dbReference>
<dbReference type="PANTHER" id="PTHR32308:SF10">
    <property type="entry name" value="CITRATE LYASE SUBUNIT BETA"/>
    <property type="match status" value="1"/>
</dbReference>
<dbReference type="Gene3D" id="3.20.20.60">
    <property type="entry name" value="Phosphoenolpyruvate-binding domains"/>
    <property type="match status" value="1"/>
</dbReference>
<dbReference type="SUPFAM" id="SSF51621">
    <property type="entry name" value="Phosphoenolpyruvate/pyruvate domain"/>
    <property type="match status" value="1"/>
</dbReference>
<dbReference type="Proteomes" id="UP000184485">
    <property type="component" value="Unassembled WGS sequence"/>
</dbReference>
<dbReference type="InterPro" id="IPR040442">
    <property type="entry name" value="Pyrv_kinase-like_dom_sf"/>
</dbReference>
<keyword evidence="8" id="KW-0456">Lyase</keyword>
<reference evidence="8 9" key="1">
    <citation type="submission" date="2016-11" db="EMBL/GenBank/DDBJ databases">
        <authorList>
            <person name="Jaros S."/>
            <person name="Januszkiewicz K."/>
            <person name="Wedrychowicz H."/>
        </authorList>
    </citation>
    <scope>NUCLEOTIDE SEQUENCE [LARGE SCALE GENOMIC DNA]</scope>
    <source>
        <strain evidence="8 9">DSM 19436</strain>
    </source>
</reference>
<dbReference type="GO" id="GO:0000287">
    <property type="term" value="F:magnesium ion binding"/>
    <property type="evidence" value="ECO:0007669"/>
    <property type="project" value="TreeGrafter"/>
</dbReference>
<comment type="cofactor">
    <cofactor evidence="1">
        <name>Mg(2+)</name>
        <dbReference type="ChEBI" id="CHEBI:18420"/>
    </cofactor>
</comment>
<evidence type="ECO:0000256" key="1">
    <source>
        <dbReference type="ARBA" id="ARBA00001946"/>
    </source>
</evidence>
<dbReference type="EMBL" id="FQUP01000002">
    <property type="protein sequence ID" value="SHF52599.1"/>
    <property type="molecule type" value="Genomic_DNA"/>
</dbReference>
<evidence type="ECO:0000256" key="3">
    <source>
        <dbReference type="ARBA" id="ARBA00022723"/>
    </source>
</evidence>
<feature type="binding site" evidence="6">
    <location>
        <position position="128"/>
    </location>
    <ligand>
        <name>Mg(2+)</name>
        <dbReference type="ChEBI" id="CHEBI:18420"/>
    </ligand>
</feature>
<feature type="binding site" evidence="6">
    <location>
        <position position="158"/>
    </location>
    <ligand>
        <name>Mg(2+)</name>
        <dbReference type="ChEBI" id="CHEBI:18420"/>
    </ligand>
</feature>
<dbReference type="OrthoDB" id="9800547at2"/>
<comment type="similarity">
    <text evidence="2">Belongs to the HpcH/HpaI aldolase family.</text>
</comment>
<feature type="binding site" evidence="5">
    <location>
        <position position="70"/>
    </location>
    <ligand>
        <name>substrate</name>
    </ligand>
</feature>
<evidence type="ECO:0000259" key="7">
    <source>
        <dbReference type="Pfam" id="PF03328"/>
    </source>
</evidence>
<gene>
    <name evidence="8" type="ORF">SAMN02745157_2306</name>
</gene>
<dbReference type="GO" id="GO:0016829">
    <property type="term" value="F:lyase activity"/>
    <property type="evidence" value="ECO:0007669"/>
    <property type="project" value="UniProtKB-KW"/>
</dbReference>